<protein>
    <submittedName>
        <fullName evidence="1">Uncharacterized protein</fullName>
    </submittedName>
</protein>
<sequence length="71" mass="7910">MVNVVESKAAFDAQTPFICRTINTFDEFDLVVFDLEGHLTANAAEWADAFHFTIKVSCVAHLVFVRDCSGQ</sequence>
<dbReference type="EMBL" id="DQ295239">
    <property type="protein sequence ID" value="ABC25290.1"/>
    <property type="molecule type" value="Genomic_DNA"/>
</dbReference>
<proteinExistence type="predicted"/>
<organism evidence="1">
    <name type="scientific">uncultured marine bacterium Ant24C4</name>
    <dbReference type="NCBI Taxonomy" id="360425"/>
    <lineage>
        <taxon>Bacteria</taxon>
        <taxon>environmental samples</taxon>
    </lineage>
</organism>
<evidence type="ECO:0000313" key="1">
    <source>
        <dbReference type="EMBL" id="ABC25290.1"/>
    </source>
</evidence>
<accession>Q2PYD7</accession>
<dbReference type="AlphaFoldDB" id="Q2PYD7"/>
<reference evidence="1" key="1">
    <citation type="journal article" date="2006" name="Appl. Environ. Microbiol.">
        <title>Comparative genomics of DNA fragments from six Antarctic marine planktonic bacteria.</title>
        <authorList>
            <person name="Grzymski J.J."/>
            <person name="Carter B.J."/>
            <person name="DeLong E.F."/>
            <person name="Feldman R.A."/>
            <person name="Ghadiri A."/>
            <person name="Murray A.E."/>
        </authorList>
    </citation>
    <scope>NUCLEOTIDE SEQUENCE</scope>
</reference>
<name>Q2PYD7_9BACT</name>